<dbReference type="Proteomes" id="UP001056120">
    <property type="component" value="Linkage Group LG08"/>
</dbReference>
<sequence length="80" mass="9096">MEFIYRRALKIIGDGVLILWFNLHKVRQLGLLDCDPQKMLLLVKSTKWMLIDLQVETAGSGCINMICPNLGVAFFQSRGN</sequence>
<keyword evidence="2" id="KW-1185">Reference proteome</keyword>
<protein>
    <submittedName>
        <fullName evidence="1">Uncharacterized protein</fullName>
    </submittedName>
</protein>
<organism evidence="1 2">
    <name type="scientific">Smallanthus sonchifolius</name>
    <dbReference type="NCBI Taxonomy" id="185202"/>
    <lineage>
        <taxon>Eukaryota</taxon>
        <taxon>Viridiplantae</taxon>
        <taxon>Streptophyta</taxon>
        <taxon>Embryophyta</taxon>
        <taxon>Tracheophyta</taxon>
        <taxon>Spermatophyta</taxon>
        <taxon>Magnoliopsida</taxon>
        <taxon>eudicotyledons</taxon>
        <taxon>Gunneridae</taxon>
        <taxon>Pentapetalae</taxon>
        <taxon>asterids</taxon>
        <taxon>campanulids</taxon>
        <taxon>Asterales</taxon>
        <taxon>Asteraceae</taxon>
        <taxon>Asteroideae</taxon>
        <taxon>Heliantheae alliance</taxon>
        <taxon>Millerieae</taxon>
        <taxon>Smallanthus</taxon>
    </lineage>
</organism>
<evidence type="ECO:0000313" key="2">
    <source>
        <dbReference type="Proteomes" id="UP001056120"/>
    </source>
</evidence>
<reference evidence="1 2" key="2">
    <citation type="journal article" date="2022" name="Mol. Ecol. Resour.">
        <title>The genomes of chicory, endive, great burdock and yacon provide insights into Asteraceae paleo-polyploidization history and plant inulin production.</title>
        <authorList>
            <person name="Fan W."/>
            <person name="Wang S."/>
            <person name="Wang H."/>
            <person name="Wang A."/>
            <person name="Jiang F."/>
            <person name="Liu H."/>
            <person name="Zhao H."/>
            <person name="Xu D."/>
            <person name="Zhang Y."/>
        </authorList>
    </citation>
    <scope>NUCLEOTIDE SEQUENCE [LARGE SCALE GENOMIC DNA]</scope>
    <source>
        <strain evidence="2">cv. Yunnan</strain>
        <tissue evidence="1">Leaves</tissue>
    </source>
</reference>
<reference evidence="2" key="1">
    <citation type="journal article" date="2022" name="Mol. Ecol. Resour.">
        <title>The genomes of chicory, endive, great burdock and yacon provide insights into Asteraceae palaeo-polyploidization history and plant inulin production.</title>
        <authorList>
            <person name="Fan W."/>
            <person name="Wang S."/>
            <person name="Wang H."/>
            <person name="Wang A."/>
            <person name="Jiang F."/>
            <person name="Liu H."/>
            <person name="Zhao H."/>
            <person name="Xu D."/>
            <person name="Zhang Y."/>
        </authorList>
    </citation>
    <scope>NUCLEOTIDE SEQUENCE [LARGE SCALE GENOMIC DNA]</scope>
    <source>
        <strain evidence="2">cv. Yunnan</strain>
    </source>
</reference>
<proteinExistence type="predicted"/>
<gene>
    <name evidence="1" type="ORF">L1987_25227</name>
</gene>
<comment type="caution">
    <text evidence="1">The sequence shown here is derived from an EMBL/GenBank/DDBJ whole genome shotgun (WGS) entry which is preliminary data.</text>
</comment>
<evidence type="ECO:0000313" key="1">
    <source>
        <dbReference type="EMBL" id="KAI3809256.1"/>
    </source>
</evidence>
<name>A0ACB9IN70_9ASTR</name>
<accession>A0ACB9IN70</accession>
<dbReference type="EMBL" id="CM042025">
    <property type="protein sequence ID" value="KAI3809256.1"/>
    <property type="molecule type" value="Genomic_DNA"/>
</dbReference>